<keyword evidence="2" id="KW-1185">Reference proteome</keyword>
<accession>A0ABW1RXZ3</accession>
<evidence type="ECO:0000313" key="1">
    <source>
        <dbReference type="EMBL" id="MFC6180032.1"/>
    </source>
</evidence>
<protein>
    <recommendedName>
        <fullName evidence="3">Extracellular protein</fullName>
    </recommendedName>
</protein>
<gene>
    <name evidence="1" type="ORF">ACFP5Y_02070</name>
</gene>
<dbReference type="EMBL" id="JBHSSC010000005">
    <property type="protein sequence ID" value="MFC6180032.1"/>
    <property type="molecule type" value="Genomic_DNA"/>
</dbReference>
<dbReference type="Proteomes" id="UP001596282">
    <property type="component" value="Unassembled WGS sequence"/>
</dbReference>
<sequence>MWNGNAYYTSDTNITLNQPISKLKTGIVINATNYDNVWWQFTAGADDPNHPTKYHSAPSPALSTPIHQQIPFKSMANGATYDLLVGASYNKFYIRFTKVNDTTIKVGYSPLATSTGHGLGGTTYYDTSAAYPYDGEVDSLIIASITAY</sequence>
<dbReference type="RefSeq" id="WP_137628195.1">
    <property type="nucleotide sequence ID" value="NZ_BJDJ01000006.1"/>
</dbReference>
<proteinExistence type="predicted"/>
<name>A0ABW1RXZ3_9LACO</name>
<comment type="caution">
    <text evidence="1">The sequence shown here is derived from an EMBL/GenBank/DDBJ whole genome shotgun (WGS) entry which is preliminary data.</text>
</comment>
<evidence type="ECO:0000313" key="2">
    <source>
        <dbReference type="Proteomes" id="UP001596282"/>
    </source>
</evidence>
<evidence type="ECO:0008006" key="3">
    <source>
        <dbReference type="Google" id="ProtNLM"/>
    </source>
</evidence>
<organism evidence="1 2">
    <name type="scientific">Lactiplantibacillus daowaiensis</name>
    <dbReference type="NCBI Taxonomy" id="2559918"/>
    <lineage>
        <taxon>Bacteria</taxon>
        <taxon>Bacillati</taxon>
        <taxon>Bacillota</taxon>
        <taxon>Bacilli</taxon>
        <taxon>Lactobacillales</taxon>
        <taxon>Lactobacillaceae</taxon>
        <taxon>Lactiplantibacillus</taxon>
    </lineage>
</organism>
<reference evidence="2" key="1">
    <citation type="journal article" date="2019" name="Int. J. Syst. Evol. Microbiol.">
        <title>The Global Catalogue of Microorganisms (GCM) 10K type strain sequencing project: providing services to taxonomists for standard genome sequencing and annotation.</title>
        <authorList>
            <consortium name="The Broad Institute Genomics Platform"/>
            <consortium name="The Broad Institute Genome Sequencing Center for Infectious Disease"/>
            <person name="Wu L."/>
            <person name="Ma J."/>
        </authorList>
    </citation>
    <scope>NUCLEOTIDE SEQUENCE [LARGE SCALE GENOMIC DNA]</scope>
    <source>
        <strain evidence="2">CCM 8933</strain>
    </source>
</reference>